<accession>A0A0R1SHR9</accession>
<dbReference type="PANTHER" id="PTHR11695">
    <property type="entry name" value="ALCOHOL DEHYDROGENASE RELATED"/>
    <property type="match status" value="1"/>
</dbReference>
<comment type="caution">
    <text evidence="1">The sequence shown here is derived from an EMBL/GenBank/DDBJ whole genome shotgun (WGS) entry which is preliminary data.</text>
</comment>
<dbReference type="Gene3D" id="3.40.50.720">
    <property type="entry name" value="NAD(P)-binding Rossmann-like Domain"/>
    <property type="match status" value="1"/>
</dbReference>
<dbReference type="Pfam" id="PF13602">
    <property type="entry name" value="ADH_zinc_N_2"/>
    <property type="match status" value="1"/>
</dbReference>
<gene>
    <name evidence="1" type="ORF">FC85_GL002457</name>
</gene>
<evidence type="ECO:0000313" key="2">
    <source>
        <dbReference type="Proteomes" id="UP000052013"/>
    </source>
</evidence>
<organism evidence="1 2">
    <name type="scientific">Lentilactobacillus diolivorans DSM 14421</name>
    <dbReference type="NCBI Taxonomy" id="1423739"/>
    <lineage>
        <taxon>Bacteria</taxon>
        <taxon>Bacillati</taxon>
        <taxon>Bacillota</taxon>
        <taxon>Bacilli</taxon>
        <taxon>Lactobacillales</taxon>
        <taxon>Lactobacillaceae</taxon>
        <taxon>Lentilactobacillus</taxon>
    </lineage>
</organism>
<dbReference type="SUPFAM" id="SSF51735">
    <property type="entry name" value="NAD(P)-binding Rossmann-fold domains"/>
    <property type="match status" value="1"/>
</dbReference>
<dbReference type="PATRIC" id="fig|1423739.3.peg.2555"/>
<dbReference type="AlphaFoldDB" id="A0A0R1SHR9"/>
<dbReference type="EMBL" id="AZEY01000023">
    <property type="protein sequence ID" value="KRL68636.1"/>
    <property type="molecule type" value="Genomic_DNA"/>
</dbReference>
<dbReference type="InterPro" id="IPR050700">
    <property type="entry name" value="YIM1/Zinc_Alcohol_DH_Fams"/>
</dbReference>
<protein>
    <submittedName>
        <fullName evidence="1">Uncharacterized protein</fullName>
    </submittedName>
</protein>
<dbReference type="Gene3D" id="3.90.180.10">
    <property type="entry name" value="Medium-chain alcohol dehydrogenases, catalytic domain"/>
    <property type="match status" value="1"/>
</dbReference>
<sequence length="154" mass="17013">MGTFAIQFAKKLGAEVYVTASPNHKEFLKDVGADGVIDYHQSHAFDNFKKVDALLDLIGGRVLSQSYQLVKEGGRLLTTNGMPDQKMADKYGIIAMFSNLRVENEILAKIANYVAVGQIKTFVTKQFNFTLEQVKQALALSEQGHVSGKIVINF</sequence>
<reference evidence="1 2" key="1">
    <citation type="journal article" date="2015" name="Genome Announc.">
        <title>Expanding the biotechnology potential of lactobacilli through comparative genomics of 213 strains and associated genera.</title>
        <authorList>
            <person name="Sun Z."/>
            <person name="Harris H.M."/>
            <person name="McCann A."/>
            <person name="Guo C."/>
            <person name="Argimon S."/>
            <person name="Zhang W."/>
            <person name="Yang X."/>
            <person name="Jeffery I.B."/>
            <person name="Cooney J.C."/>
            <person name="Kagawa T.F."/>
            <person name="Liu W."/>
            <person name="Song Y."/>
            <person name="Salvetti E."/>
            <person name="Wrobel A."/>
            <person name="Rasinkangas P."/>
            <person name="Parkhill J."/>
            <person name="Rea M.C."/>
            <person name="O'Sullivan O."/>
            <person name="Ritari J."/>
            <person name="Douillard F.P."/>
            <person name="Paul Ross R."/>
            <person name="Yang R."/>
            <person name="Briner A.E."/>
            <person name="Felis G.E."/>
            <person name="de Vos W.M."/>
            <person name="Barrangou R."/>
            <person name="Klaenhammer T.R."/>
            <person name="Caufield P.W."/>
            <person name="Cui Y."/>
            <person name="Zhang H."/>
            <person name="O'Toole P.W."/>
        </authorList>
    </citation>
    <scope>NUCLEOTIDE SEQUENCE [LARGE SCALE GENOMIC DNA]</scope>
    <source>
        <strain evidence="1 2">DSM 14421</strain>
    </source>
</reference>
<dbReference type="RefSeq" id="WP_057864068.1">
    <property type="nucleotide sequence ID" value="NZ_AZEY01000023.1"/>
</dbReference>
<dbReference type="PANTHER" id="PTHR11695:SF294">
    <property type="entry name" value="RETICULON-4-INTERACTING PROTEIN 1, MITOCHONDRIAL"/>
    <property type="match status" value="1"/>
</dbReference>
<name>A0A0R1SHR9_9LACO</name>
<evidence type="ECO:0000313" key="1">
    <source>
        <dbReference type="EMBL" id="KRL68636.1"/>
    </source>
</evidence>
<dbReference type="Proteomes" id="UP000052013">
    <property type="component" value="Unassembled WGS sequence"/>
</dbReference>
<dbReference type="InterPro" id="IPR036291">
    <property type="entry name" value="NAD(P)-bd_dom_sf"/>
</dbReference>
<proteinExistence type="predicted"/>
<dbReference type="STRING" id="1423739.FC85_GL002457"/>